<feature type="region of interest" description="Disordered" evidence="2">
    <location>
        <begin position="108"/>
        <end position="153"/>
    </location>
</feature>
<keyword evidence="4" id="KW-1185">Reference proteome</keyword>
<dbReference type="EMBL" id="JANBVO010000004">
    <property type="protein sequence ID" value="KAJ9155028.1"/>
    <property type="molecule type" value="Genomic_DNA"/>
</dbReference>
<evidence type="ECO:0000313" key="3">
    <source>
        <dbReference type="EMBL" id="KAJ9155028.1"/>
    </source>
</evidence>
<dbReference type="SUPFAM" id="SSF52833">
    <property type="entry name" value="Thioredoxin-like"/>
    <property type="match status" value="1"/>
</dbReference>
<feature type="compositionally biased region" description="Low complexity" evidence="2">
    <location>
        <begin position="122"/>
        <end position="153"/>
    </location>
</feature>
<evidence type="ECO:0000256" key="1">
    <source>
        <dbReference type="ARBA" id="ARBA00023284"/>
    </source>
</evidence>
<organism evidence="3 4">
    <name type="scientific">Pleurostoma richardsiae</name>
    <dbReference type="NCBI Taxonomy" id="41990"/>
    <lineage>
        <taxon>Eukaryota</taxon>
        <taxon>Fungi</taxon>
        <taxon>Dikarya</taxon>
        <taxon>Ascomycota</taxon>
        <taxon>Pezizomycotina</taxon>
        <taxon>Sordariomycetes</taxon>
        <taxon>Sordariomycetidae</taxon>
        <taxon>Calosphaeriales</taxon>
        <taxon>Pleurostomataceae</taxon>
        <taxon>Pleurostoma</taxon>
    </lineage>
</organism>
<feature type="region of interest" description="Disordered" evidence="2">
    <location>
        <begin position="234"/>
        <end position="284"/>
    </location>
</feature>
<proteinExistence type="predicted"/>
<keyword evidence="1" id="KW-0676">Redox-active center</keyword>
<dbReference type="Proteomes" id="UP001174694">
    <property type="component" value="Unassembled WGS sequence"/>
</dbReference>
<feature type="compositionally biased region" description="Basic and acidic residues" evidence="2">
    <location>
        <begin position="108"/>
        <end position="120"/>
    </location>
</feature>
<dbReference type="NCBIfam" id="TIGR02174">
    <property type="entry name" value="CXXU_selWTH"/>
    <property type="match status" value="1"/>
</dbReference>
<dbReference type="AlphaFoldDB" id="A0AA38RMZ1"/>
<feature type="compositionally biased region" description="Low complexity" evidence="2">
    <location>
        <begin position="165"/>
        <end position="176"/>
    </location>
</feature>
<evidence type="ECO:0000256" key="2">
    <source>
        <dbReference type="SAM" id="MobiDB-lite"/>
    </source>
</evidence>
<dbReference type="InterPro" id="IPR011893">
    <property type="entry name" value="Selenoprotein_Rdx-typ"/>
</dbReference>
<protein>
    <submittedName>
        <fullName evidence="3">Uncharacterized protein</fullName>
    </submittedName>
</protein>
<dbReference type="Gene3D" id="3.40.30.10">
    <property type="entry name" value="Glutaredoxin"/>
    <property type="match status" value="1"/>
</dbReference>
<name>A0AA38RMZ1_9PEZI</name>
<dbReference type="PANTHER" id="PTHR36417">
    <property type="entry name" value="SELENOPROTEIN DOMAIN PROTEIN (AFU_ORTHOLOGUE AFUA_1G05220)"/>
    <property type="match status" value="1"/>
</dbReference>
<feature type="region of interest" description="Disordered" evidence="2">
    <location>
        <begin position="165"/>
        <end position="213"/>
    </location>
</feature>
<feature type="compositionally biased region" description="Basic and acidic residues" evidence="2">
    <location>
        <begin position="275"/>
        <end position="284"/>
    </location>
</feature>
<dbReference type="PANTHER" id="PTHR36417:SF2">
    <property type="entry name" value="SELENOPROTEIN DOMAIN PROTEIN (AFU_ORTHOLOGUE AFUA_1G05220)"/>
    <property type="match status" value="1"/>
</dbReference>
<comment type="caution">
    <text evidence="3">The sequence shown here is derived from an EMBL/GenBank/DDBJ whole genome shotgun (WGS) entry which is preliminary data.</text>
</comment>
<accession>A0AA38RMZ1</accession>
<sequence>MADGAVSTSGGDAPYPLPRITIQFCTQCKWMLRAAYFAQELLSTFSTSLGEVALQPGTGGVFVVSITHRAPDAAAAASTRVLWDRRADGGFPETKELKRRVRDVIDPARDLGHVDRDHHAKAPSSSGAGAGPGAETSSTPAAAPRVVPQAAAVEARTPGEILAAAKAEQQQEQQQASNPPPPTLPRWGSSAAQHVERGGGAGGVMPLVPPPPEEANEAVRARLAEAANFKNAGAQALAEGQKGSRPAAKGVPQGSGGKRGGVRKEQGKEAVTSTDKAEYCEDCA</sequence>
<reference evidence="3" key="1">
    <citation type="submission" date="2022-07" db="EMBL/GenBank/DDBJ databases">
        <title>Fungi with potential for degradation of polypropylene.</title>
        <authorList>
            <person name="Gostincar C."/>
        </authorList>
    </citation>
    <scope>NUCLEOTIDE SEQUENCE</scope>
    <source>
        <strain evidence="3">EXF-13308</strain>
    </source>
</reference>
<dbReference type="InterPro" id="IPR036249">
    <property type="entry name" value="Thioredoxin-like_sf"/>
</dbReference>
<dbReference type="Pfam" id="PF10262">
    <property type="entry name" value="Rdx"/>
    <property type="match status" value="1"/>
</dbReference>
<evidence type="ECO:0000313" key="4">
    <source>
        <dbReference type="Proteomes" id="UP001174694"/>
    </source>
</evidence>
<gene>
    <name evidence="3" type="ORF">NKR23_g2392</name>
</gene>